<feature type="signal peptide" evidence="2">
    <location>
        <begin position="1"/>
        <end position="19"/>
    </location>
</feature>
<dbReference type="Gene3D" id="3.30.300.20">
    <property type="match status" value="1"/>
</dbReference>
<dbReference type="InterPro" id="IPR015946">
    <property type="entry name" value="KH_dom-like_a/b"/>
</dbReference>
<dbReference type="SUPFAM" id="SSF89919">
    <property type="entry name" value="Ribosome-binding factor A, RbfA"/>
    <property type="match status" value="1"/>
</dbReference>
<name>A0A7S4KAQ3_GUITH</name>
<evidence type="ECO:0008006" key="4">
    <source>
        <dbReference type="Google" id="ProtNLM"/>
    </source>
</evidence>
<dbReference type="GO" id="GO:0005829">
    <property type="term" value="C:cytosol"/>
    <property type="evidence" value="ECO:0007669"/>
    <property type="project" value="TreeGrafter"/>
</dbReference>
<dbReference type="Pfam" id="PF02033">
    <property type="entry name" value="RBFA"/>
    <property type="match status" value="1"/>
</dbReference>
<organism evidence="3">
    <name type="scientific">Guillardia theta</name>
    <name type="common">Cryptophyte</name>
    <name type="synonym">Cryptomonas phi</name>
    <dbReference type="NCBI Taxonomy" id="55529"/>
    <lineage>
        <taxon>Eukaryota</taxon>
        <taxon>Cryptophyceae</taxon>
        <taxon>Pyrenomonadales</taxon>
        <taxon>Geminigeraceae</taxon>
        <taxon>Guillardia</taxon>
    </lineage>
</organism>
<dbReference type="InterPro" id="IPR000238">
    <property type="entry name" value="RbfA"/>
</dbReference>
<dbReference type="PANTHER" id="PTHR33515">
    <property type="entry name" value="RIBOSOME-BINDING FACTOR A, CHLOROPLASTIC-RELATED"/>
    <property type="match status" value="1"/>
</dbReference>
<evidence type="ECO:0000256" key="1">
    <source>
        <dbReference type="SAM" id="MobiDB-lite"/>
    </source>
</evidence>
<sequence length="241" mass="26593">MRPASVLTLLLGFLATATSFTLPGFTPLQYSKPFPSCLTDRQTVRPDRPALSALSMVFRRKPAGRGQGYADDKRSGRLGKIVLTELVQILRNPFCIKVAGGDVDLDIVSMVSVVEVEMMGDNTIAKVLVSTMGTDAEKRQAVKWLNQNSKALRFSLAQRMKHHKKVPELRFTAAALPEAMSVMSLLDQIREEREAKEAMSNQMTAEDEAVMEVSKGMERELQGMESEDDKALFAGSHSVSN</sequence>
<dbReference type="GO" id="GO:0006364">
    <property type="term" value="P:rRNA processing"/>
    <property type="evidence" value="ECO:0007669"/>
    <property type="project" value="InterPro"/>
</dbReference>
<evidence type="ECO:0000256" key="2">
    <source>
        <dbReference type="SAM" id="SignalP"/>
    </source>
</evidence>
<dbReference type="OMA" id="RINIVHC"/>
<proteinExistence type="predicted"/>
<evidence type="ECO:0000313" key="3">
    <source>
        <dbReference type="EMBL" id="CAE2288957.1"/>
    </source>
</evidence>
<accession>A0A7S4KAQ3</accession>
<dbReference type="GO" id="GO:0043024">
    <property type="term" value="F:ribosomal small subunit binding"/>
    <property type="evidence" value="ECO:0007669"/>
    <property type="project" value="TreeGrafter"/>
</dbReference>
<gene>
    <name evidence="3" type="ORF">GTHE00462_LOCUS10737</name>
</gene>
<dbReference type="InterPro" id="IPR023799">
    <property type="entry name" value="RbfA_dom_sf"/>
</dbReference>
<dbReference type="PANTHER" id="PTHR33515:SF1">
    <property type="entry name" value="RIBOSOME-BINDING FACTOR A, CHLOROPLASTIC-RELATED"/>
    <property type="match status" value="1"/>
</dbReference>
<dbReference type="EMBL" id="HBKN01013784">
    <property type="protein sequence ID" value="CAE2288957.1"/>
    <property type="molecule type" value="Transcribed_RNA"/>
</dbReference>
<feature type="chain" id="PRO_5030917832" description="Ribosome-binding factor A" evidence="2">
    <location>
        <begin position="20"/>
        <end position="241"/>
    </location>
</feature>
<keyword evidence="2" id="KW-0732">Signal</keyword>
<feature type="region of interest" description="Disordered" evidence="1">
    <location>
        <begin position="214"/>
        <end position="241"/>
    </location>
</feature>
<reference evidence="3" key="1">
    <citation type="submission" date="2021-01" db="EMBL/GenBank/DDBJ databases">
        <authorList>
            <person name="Corre E."/>
            <person name="Pelletier E."/>
            <person name="Niang G."/>
            <person name="Scheremetjew M."/>
            <person name="Finn R."/>
            <person name="Kale V."/>
            <person name="Holt S."/>
            <person name="Cochrane G."/>
            <person name="Meng A."/>
            <person name="Brown T."/>
            <person name="Cohen L."/>
        </authorList>
    </citation>
    <scope>NUCLEOTIDE SEQUENCE</scope>
    <source>
        <strain evidence="3">CCMP 2712</strain>
    </source>
</reference>
<dbReference type="AlphaFoldDB" id="A0A7S4KAQ3"/>
<protein>
    <recommendedName>
        <fullName evidence="4">Ribosome-binding factor A</fullName>
    </recommendedName>
</protein>